<comment type="caution">
    <text evidence="7">The sequence shown here is derived from an EMBL/GenBank/DDBJ whole genome shotgun (WGS) entry which is preliminary data.</text>
</comment>
<dbReference type="Gene3D" id="3.40.50.300">
    <property type="entry name" value="P-loop containing nucleotide triphosphate hydrolases"/>
    <property type="match status" value="1"/>
</dbReference>
<dbReference type="STRING" id="1184609.KILIM_014_00440"/>
<name>K6VFE9_9MICO</name>
<dbReference type="PANTHER" id="PTHR10799">
    <property type="entry name" value="SNF2/RAD54 HELICASE FAMILY"/>
    <property type="match status" value="1"/>
</dbReference>
<dbReference type="GO" id="GO:0016787">
    <property type="term" value="F:hydrolase activity"/>
    <property type="evidence" value="ECO:0007669"/>
    <property type="project" value="UniProtKB-KW"/>
</dbReference>
<evidence type="ECO:0000256" key="1">
    <source>
        <dbReference type="ARBA" id="ARBA00022801"/>
    </source>
</evidence>
<dbReference type="SMART" id="SM00487">
    <property type="entry name" value="DEXDc"/>
    <property type="match status" value="1"/>
</dbReference>
<evidence type="ECO:0000313" key="8">
    <source>
        <dbReference type="Proteomes" id="UP000008366"/>
    </source>
</evidence>
<keyword evidence="8" id="KW-1185">Reference proteome</keyword>
<dbReference type="CDD" id="cd18793">
    <property type="entry name" value="SF2_C_SNF"/>
    <property type="match status" value="1"/>
</dbReference>
<feature type="domain" description="Helicase ATP-binding" evidence="5">
    <location>
        <begin position="650"/>
        <end position="813"/>
    </location>
</feature>
<dbReference type="AlphaFoldDB" id="K6VFE9"/>
<dbReference type="GO" id="GO:0004386">
    <property type="term" value="F:helicase activity"/>
    <property type="evidence" value="ECO:0007669"/>
    <property type="project" value="UniProtKB-KW"/>
</dbReference>
<accession>K6VFE9</accession>
<feature type="region of interest" description="Disordered" evidence="3">
    <location>
        <begin position="72"/>
        <end position="94"/>
    </location>
</feature>
<dbReference type="GO" id="GO:0005524">
    <property type="term" value="F:ATP binding"/>
    <property type="evidence" value="ECO:0007669"/>
    <property type="project" value="InterPro"/>
</dbReference>
<dbReference type="InterPro" id="IPR000330">
    <property type="entry name" value="SNF2_N"/>
</dbReference>
<gene>
    <name evidence="7" type="ORF">KILIM_014_00440</name>
</gene>
<proteinExistence type="predicted"/>
<protein>
    <submittedName>
        <fullName evidence="7">Putative helicase</fullName>
    </submittedName>
</protein>
<dbReference type="InterPro" id="IPR001650">
    <property type="entry name" value="Helicase_C-like"/>
</dbReference>
<feature type="region of interest" description="Disordered" evidence="3">
    <location>
        <begin position="260"/>
        <end position="282"/>
    </location>
</feature>
<keyword evidence="7" id="KW-0547">Nucleotide-binding</keyword>
<dbReference type="EMBL" id="BAHD01000014">
    <property type="protein sequence ID" value="GAB94908.1"/>
    <property type="molecule type" value="Genomic_DNA"/>
</dbReference>
<dbReference type="PROSITE" id="PS51192">
    <property type="entry name" value="HELICASE_ATP_BIND_1"/>
    <property type="match status" value="1"/>
</dbReference>
<reference evidence="7 8" key="1">
    <citation type="submission" date="2012-08" db="EMBL/GenBank/DDBJ databases">
        <title>Whole genome shotgun sequence of Kineosphaera limosa NBRC 100340.</title>
        <authorList>
            <person name="Yoshida I."/>
            <person name="Isaki S."/>
            <person name="Hosoyama A."/>
            <person name="Tsuchikane K."/>
            <person name="Katsumata H."/>
            <person name="Ando Y."/>
            <person name="Ohji S."/>
            <person name="Hamada M."/>
            <person name="Tamura T."/>
            <person name="Yamazoe A."/>
            <person name="Yamazaki S."/>
            <person name="Fujita N."/>
        </authorList>
    </citation>
    <scope>NUCLEOTIDE SEQUENCE [LARGE SCALE GENOMIC DNA]</scope>
    <source>
        <strain evidence="7 8">NBRC 100340</strain>
    </source>
</reference>
<keyword evidence="1" id="KW-0378">Hydrolase</keyword>
<keyword evidence="2" id="KW-0863">Zinc-finger</keyword>
<dbReference type="InterPro" id="IPR027417">
    <property type="entry name" value="P-loop_NTPase"/>
</dbReference>
<sequence>MVVSLHPVGGGRALFGVVRGNRRQPYHVMIHTTGQGIDLDWDNTCTCPMESDCKHVVAALLDAVRASQRAGSATAPPAATPLSVVPDSAAPQQGRAGHTWHQLLQSLTGAVGGSPEEEASLALLLDWPAATAELPPAGCRVILRPMRRGATGRWVKSGVSWGQFRYGQYFANRTGSRAEARAEAAALQAIDRVATAGGNSYTYYNSADCIRLDSLGSHTVRLLADAVAAGVQLVTPIAGQQVVVSDALATLAVDVRAASPHGVDDPQATAADGQEPAAAPARQVPLSVAARVRHDGRLWDATEVALLGEPASVLFRRGDAPAGVTPGLVIAPVTLPSGDIEGLLSAGRIEVPADEAGKFFTGYYPALRRRVEVLSSDASVRFPEPQAPRLRLQATYGEGHRVHLAWSMTYGDEALPLRGNEALRDPDAERIIIERCTALIGAHVSAPVWRDGSGRLLLRSGAALTGMQTAAFSAEVLPVLDADPDVDVLVIGEAADYGASELTPTVHLDVRGDGAPNGQNDWFSLDVQVRLGEQEVPFRPLFAALCQGDPHLLLDSGTWFSLDLPQLDQLRQLIEEARELSDGDELRISRWQAGLWDELADIAATTTECAQWRESVGGLLADTDREPLPAPPGLQATLRPYQLDGFQWLTYLREHQLGGVLADDMGLGKTMQALAALEHAKAAGQLERPALVIAPTSVIDTWCREAARFTPGLRVRAVTQTSAKRREPLPDLAAECDIVVTSYAIVRIDADSFLEQPWSAVLLDEAQAVKNPRAKTHQVVRSLNAPTKIAITGTPLENSLLDLWALLSITAPGLFPKLGAFVETYRKPIENEGNQERLARLQRRVRPLMLRRTKEAVAPELPPKQEQVMRIDLAPAHRRAYDRRLQRERQRVLGLLKDFDRNRVAIFRSLTVLRQLALAPVLVDPEHARIPASKVEAFAEQIAQVAAEGHRALVFSQFTGFLGLVRERLAADGIEYAYLDGRTRNRPARIQEFRDGDAPVFLISLKAGGFGLTLTEADYVFLLDPWWNPAAEQQAVDRTHRIGQDKTVMVYRLIAADTIEDKVVALQQRKRDLFANVIDAGGAIDTMLTADDIRGLLQE</sequence>
<feature type="domain" description="SWIM-type" evidence="4">
    <location>
        <begin position="26"/>
        <end position="64"/>
    </location>
</feature>
<dbReference type="Proteomes" id="UP000008366">
    <property type="component" value="Unassembled WGS sequence"/>
</dbReference>
<keyword evidence="7" id="KW-0067">ATP-binding</keyword>
<dbReference type="CDD" id="cd18012">
    <property type="entry name" value="DEXQc_arch_SWI2_SNF2"/>
    <property type="match status" value="1"/>
</dbReference>
<dbReference type="SMART" id="SM00490">
    <property type="entry name" value="HELICc"/>
    <property type="match status" value="1"/>
</dbReference>
<evidence type="ECO:0000259" key="5">
    <source>
        <dbReference type="PROSITE" id="PS51192"/>
    </source>
</evidence>
<feature type="compositionally biased region" description="Low complexity" evidence="3">
    <location>
        <begin position="267"/>
        <end position="281"/>
    </location>
</feature>
<dbReference type="SUPFAM" id="SSF52540">
    <property type="entry name" value="P-loop containing nucleoside triphosphate hydrolases"/>
    <property type="match status" value="2"/>
</dbReference>
<evidence type="ECO:0000256" key="3">
    <source>
        <dbReference type="SAM" id="MobiDB-lite"/>
    </source>
</evidence>
<evidence type="ECO:0000256" key="2">
    <source>
        <dbReference type="PROSITE-ProRule" id="PRU00325"/>
    </source>
</evidence>
<dbReference type="InterPro" id="IPR049730">
    <property type="entry name" value="SNF2/RAD54-like_C"/>
</dbReference>
<dbReference type="InterPro" id="IPR014001">
    <property type="entry name" value="Helicase_ATP-bd"/>
</dbReference>
<dbReference type="Gene3D" id="3.40.50.10810">
    <property type="entry name" value="Tandem AAA-ATPase domain"/>
    <property type="match status" value="1"/>
</dbReference>
<dbReference type="eggNOG" id="COG0553">
    <property type="taxonomic scope" value="Bacteria"/>
</dbReference>
<keyword evidence="2" id="KW-0479">Metal-binding</keyword>
<evidence type="ECO:0000259" key="4">
    <source>
        <dbReference type="PROSITE" id="PS50966"/>
    </source>
</evidence>
<dbReference type="Pfam" id="PF04434">
    <property type="entry name" value="SWIM"/>
    <property type="match status" value="1"/>
</dbReference>
<dbReference type="InterPro" id="IPR007527">
    <property type="entry name" value="Znf_SWIM"/>
</dbReference>
<dbReference type="PROSITE" id="PS51194">
    <property type="entry name" value="HELICASE_CTER"/>
    <property type="match status" value="1"/>
</dbReference>
<evidence type="ECO:0000313" key="7">
    <source>
        <dbReference type="EMBL" id="GAB94908.1"/>
    </source>
</evidence>
<dbReference type="Pfam" id="PF00271">
    <property type="entry name" value="Helicase_C"/>
    <property type="match status" value="1"/>
</dbReference>
<dbReference type="PROSITE" id="PS50966">
    <property type="entry name" value="ZF_SWIM"/>
    <property type="match status" value="1"/>
</dbReference>
<dbReference type="InterPro" id="IPR038718">
    <property type="entry name" value="SNF2-like_sf"/>
</dbReference>
<dbReference type="GO" id="GO:0008270">
    <property type="term" value="F:zinc ion binding"/>
    <property type="evidence" value="ECO:0007669"/>
    <property type="project" value="UniProtKB-KW"/>
</dbReference>
<keyword evidence="7" id="KW-0347">Helicase</keyword>
<keyword evidence="2" id="KW-0862">Zinc</keyword>
<feature type="domain" description="Helicase C-terminal" evidence="6">
    <location>
        <begin position="934"/>
        <end position="1094"/>
    </location>
</feature>
<evidence type="ECO:0000259" key="6">
    <source>
        <dbReference type="PROSITE" id="PS51194"/>
    </source>
</evidence>
<dbReference type="Pfam" id="PF00176">
    <property type="entry name" value="SNF2-rel_dom"/>
    <property type="match status" value="1"/>
</dbReference>
<organism evidence="7 8">
    <name type="scientific">Kineosphaera limosa NBRC 100340</name>
    <dbReference type="NCBI Taxonomy" id="1184609"/>
    <lineage>
        <taxon>Bacteria</taxon>
        <taxon>Bacillati</taxon>
        <taxon>Actinomycetota</taxon>
        <taxon>Actinomycetes</taxon>
        <taxon>Micrococcales</taxon>
        <taxon>Dermatophilaceae</taxon>
        <taxon>Kineosphaera</taxon>
    </lineage>
</organism>